<reference evidence="7" key="1">
    <citation type="submission" date="2023-06" db="EMBL/GenBank/DDBJ databases">
        <title>full genome analysis of Phenantherene degrader P3.</title>
        <authorList>
            <person name="Akbar A."/>
            <person name="Rahmeh R."/>
            <person name="Kishk M."/>
        </authorList>
    </citation>
    <scope>NUCLEOTIDE SEQUENCE</scope>
    <source>
        <strain evidence="7">P3</strain>
    </source>
</reference>
<keyword evidence="5" id="KW-0732">Signal</keyword>
<protein>
    <submittedName>
        <fullName evidence="7">C-type cytochrome</fullName>
    </submittedName>
</protein>
<evidence type="ECO:0000259" key="6">
    <source>
        <dbReference type="PROSITE" id="PS51007"/>
    </source>
</evidence>
<dbReference type="PANTHER" id="PTHR33751">
    <property type="entry name" value="CBB3-TYPE CYTOCHROME C OXIDASE SUBUNIT FIXP"/>
    <property type="match status" value="1"/>
</dbReference>
<comment type="caution">
    <text evidence="7">The sequence shown here is derived from an EMBL/GenBank/DDBJ whole genome shotgun (WGS) entry which is preliminary data.</text>
</comment>
<evidence type="ECO:0000256" key="5">
    <source>
        <dbReference type="SAM" id="SignalP"/>
    </source>
</evidence>
<evidence type="ECO:0000256" key="2">
    <source>
        <dbReference type="ARBA" id="ARBA00022723"/>
    </source>
</evidence>
<dbReference type="PANTHER" id="PTHR33751:SF11">
    <property type="entry name" value="BLL4483 PROTEIN"/>
    <property type="match status" value="1"/>
</dbReference>
<gene>
    <name evidence="7" type="ORF">QUC21_14980</name>
</gene>
<dbReference type="Proteomes" id="UP001175604">
    <property type="component" value="Unassembled WGS sequence"/>
</dbReference>
<dbReference type="EMBL" id="JAUDJE010000012">
    <property type="protein sequence ID" value="MDM9560340.1"/>
    <property type="molecule type" value="Genomic_DNA"/>
</dbReference>
<evidence type="ECO:0000313" key="8">
    <source>
        <dbReference type="Proteomes" id="UP001175604"/>
    </source>
</evidence>
<evidence type="ECO:0000313" key="7">
    <source>
        <dbReference type="EMBL" id="MDM9560340.1"/>
    </source>
</evidence>
<feature type="signal peptide" evidence="5">
    <location>
        <begin position="1"/>
        <end position="32"/>
    </location>
</feature>
<feature type="chain" id="PRO_5045644508" evidence="5">
    <location>
        <begin position="33"/>
        <end position="246"/>
    </location>
</feature>
<feature type="domain" description="Cytochrome c" evidence="6">
    <location>
        <begin position="131"/>
        <end position="221"/>
    </location>
</feature>
<dbReference type="InterPro" id="IPR036909">
    <property type="entry name" value="Cyt_c-like_dom_sf"/>
</dbReference>
<keyword evidence="3 4" id="KW-0408">Iron</keyword>
<keyword evidence="8" id="KW-1185">Reference proteome</keyword>
<feature type="domain" description="Cytochrome c" evidence="6">
    <location>
        <begin position="16"/>
        <end position="117"/>
    </location>
</feature>
<dbReference type="PIRSF" id="PIRSF000005">
    <property type="entry name" value="Cytochrome_c4"/>
    <property type="match status" value="1"/>
</dbReference>
<dbReference type="InterPro" id="IPR009056">
    <property type="entry name" value="Cyt_c-like_dom"/>
</dbReference>
<accession>A0ABT7W556</accession>
<name>A0ABT7W556_9BORD</name>
<dbReference type="RefSeq" id="WP_289785994.1">
    <property type="nucleotide sequence ID" value="NZ_JAUDJE010000012.1"/>
</dbReference>
<organism evidence="7 8">
    <name type="scientific">Bordetella petrii</name>
    <dbReference type="NCBI Taxonomy" id="94624"/>
    <lineage>
        <taxon>Bacteria</taxon>
        <taxon>Pseudomonadati</taxon>
        <taxon>Pseudomonadota</taxon>
        <taxon>Betaproteobacteria</taxon>
        <taxon>Burkholderiales</taxon>
        <taxon>Alcaligenaceae</taxon>
        <taxon>Bordetella</taxon>
    </lineage>
</organism>
<dbReference type="Gene3D" id="1.10.760.10">
    <property type="entry name" value="Cytochrome c-like domain"/>
    <property type="match status" value="2"/>
</dbReference>
<evidence type="ECO:0000256" key="3">
    <source>
        <dbReference type="ARBA" id="ARBA00023004"/>
    </source>
</evidence>
<proteinExistence type="predicted"/>
<evidence type="ECO:0000256" key="4">
    <source>
        <dbReference type="PROSITE-ProRule" id="PRU00433"/>
    </source>
</evidence>
<dbReference type="SUPFAM" id="SSF46626">
    <property type="entry name" value="Cytochrome c"/>
    <property type="match status" value="2"/>
</dbReference>
<dbReference type="PROSITE" id="PS51007">
    <property type="entry name" value="CYTC"/>
    <property type="match status" value="2"/>
</dbReference>
<dbReference type="InterPro" id="IPR050597">
    <property type="entry name" value="Cytochrome_c_Oxidase_Subunit"/>
</dbReference>
<keyword evidence="2 4" id="KW-0479">Metal-binding</keyword>
<keyword evidence="1 4" id="KW-0349">Heme</keyword>
<sequence>MSAFSLFSRIAGRAALAAAAGMAALAAGSAGAQQAESLRPDTMQARVAACTACHGDQGKAGTDGYYPRLAGKPRDYLYHQLLNFRDGRRQYRPMAHLLNGLPDDYLREMAAYFADQHVPYPPPAAPGVSAAVLEQGRLLATQGDPQRGLPACAACHGAAFSGLAPAIPGLLGLPRDYIAAQIGGWKNGLRRAAEPDCMAAIADQLTPQDIGALSAWLASRPIVEPYQPDPAGSADLPVECGSQAGH</sequence>
<evidence type="ECO:0000256" key="1">
    <source>
        <dbReference type="ARBA" id="ARBA00022617"/>
    </source>
</evidence>
<dbReference type="InterPro" id="IPR024167">
    <property type="entry name" value="Cytochrome_c4-like"/>
</dbReference>